<evidence type="ECO:0000256" key="6">
    <source>
        <dbReference type="ARBA" id="ARBA00012487"/>
    </source>
</evidence>
<reference evidence="25 26" key="1">
    <citation type="submission" date="2016-10" db="EMBL/GenBank/DDBJ databases">
        <authorList>
            <person name="de Groot N.N."/>
        </authorList>
    </citation>
    <scope>NUCLEOTIDE SEQUENCE [LARGE SCALE GENOMIC DNA]</scope>
    <source>
        <strain evidence="25 26">DSM 23553</strain>
    </source>
</reference>
<dbReference type="EC" id="2.7.7.41" evidence="6"/>
<keyword evidence="12 25" id="KW-0548">Nucleotidyltransferase</keyword>
<evidence type="ECO:0000256" key="10">
    <source>
        <dbReference type="ARBA" id="ARBA00022679"/>
    </source>
</evidence>
<evidence type="ECO:0000256" key="5">
    <source>
        <dbReference type="ARBA" id="ARBA00010185"/>
    </source>
</evidence>
<feature type="transmembrane region" description="Helical" evidence="24">
    <location>
        <begin position="28"/>
        <end position="58"/>
    </location>
</feature>
<dbReference type="Pfam" id="PF01148">
    <property type="entry name" value="CTP_transf_1"/>
    <property type="match status" value="1"/>
</dbReference>
<evidence type="ECO:0000256" key="4">
    <source>
        <dbReference type="ARBA" id="ARBA00005189"/>
    </source>
</evidence>
<evidence type="ECO:0000256" key="17">
    <source>
        <dbReference type="ARBA" id="ARBA00023264"/>
    </source>
</evidence>
<evidence type="ECO:0000256" key="20">
    <source>
        <dbReference type="ARBA" id="ARBA00032253"/>
    </source>
</evidence>
<dbReference type="GO" id="GO:0016024">
    <property type="term" value="P:CDP-diacylglycerol biosynthetic process"/>
    <property type="evidence" value="ECO:0007669"/>
    <property type="project" value="TreeGrafter"/>
</dbReference>
<dbReference type="Proteomes" id="UP000199448">
    <property type="component" value="Unassembled WGS sequence"/>
</dbReference>
<keyword evidence="8" id="KW-1003">Cell membrane</keyword>
<keyword evidence="9" id="KW-0444">Lipid biosynthesis</keyword>
<evidence type="ECO:0000256" key="16">
    <source>
        <dbReference type="ARBA" id="ARBA00023209"/>
    </source>
</evidence>
<evidence type="ECO:0000256" key="8">
    <source>
        <dbReference type="ARBA" id="ARBA00022475"/>
    </source>
</evidence>
<dbReference type="GO" id="GO:0004605">
    <property type="term" value="F:phosphatidate cytidylyltransferase activity"/>
    <property type="evidence" value="ECO:0007669"/>
    <property type="project" value="UniProtKB-EC"/>
</dbReference>
<feature type="transmembrane region" description="Helical" evidence="24">
    <location>
        <begin position="192"/>
        <end position="210"/>
    </location>
</feature>
<keyword evidence="15 24" id="KW-0472">Membrane</keyword>
<keyword evidence="14" id="KW-0443">Lipid metabolism</keyword>
<evidence type="ECO:0000256" key="3">
    <source>
        <dbReference type="ARBA" id="ARBA00005119"/>
    </source>
</evidence>
<dbReference type="EMBL" id="FNUG01000005">
    <property type="protein sequence ID" value="SEF02848.1"/>
    <property type="molecule type" value="Genomic_DNA"/>
</dbReference>
<evidence type="ECO:0000256" key="22">
    <source>
        <dbReference type="ARBA" id="ARBA00032743"/>
    </source>
</evidence>
<dbReference type="GO" id="GO:0005886">
    <property type="term" value="C:plasma membrane"/>
    <property type="evidence" value="ECO:0007669"/>
    <property type="project" value="UniProtKB-SubCell"/>
</dbReference>
<evidence type="ECO:0000256" key="15">
    <source>
        <dbReference type="ARBA" id="ARBA00023136"/>
    </source>
</evidence>
<organism evidence="25 26">
    <name type="scientific">Salinimicrobium catena</name>
    <dbReference type="NCBI Taxonomy" id="390640"/>
    <lineage>
        <taxon>Bacteria</taxon>
        <taxon>Pseudomonadati</taxon>
        <taxon>Bacteroidota</taxon>
        <taxon>Flavobacteriia</taxon>
        <taxon>Flavobacteriales</taxon>
        <taxon>Flavobacteriaceae</taxon>
        <taxon>Salinimicrobium</taxon>
    </lineage>
</organism>
<keyword evidence="11 24" id="KW-0812">Transmembrane</keyword>
<gene>
    <name evidence="25" type="ORF">SAMN04488034_1054</name>
</gene>
<evidence type="ECO:0000256" key="14">
    <source>
        <dbReference type="ARBA" id="ARBA00023098"/>
    </source>
</evidence>
<name>A0A1H5NQ62_9FLAO</name>
<proteinExistence type="inferred from homology"/>
<comment type="similarity">
    <text evidence="5">Belongs to the CDS family.</text>
</comment>
<evidence type="ECO:0000256" key="19">
    <source>
        <dbReference type="ARBA" id="ARBA00031825"/>
    </source>
</evidence>
<protein>
    <recommendedName>
        <fullName evidence="7">Phosphatidate cytidylyltransferase</fullName>
        <ecNumber evidence="6">2.7.7.41</ecNumber>
    </recommendedName>
    <alternativeName>
        <fullName evidence="20">CDP-DAG synthase</fullName>
    </alternativeName>
    <alternativeName>
        <fullName evidence="22">CDP-DG synthase</fullName>
    </alternativeName>
    <alternativeName>
        <fullName evidence="18">CDP-diacylglycerol synthase</fullName>
    </alternativeName>
    <alternativeName>
        <fullName evidence="21">CDP-diglyceride pyrophosphorylase</fullName>
    </alternativeName>
    <alternativeName>
        <fullName evidence="23">CDP-diglyceride synthase</fullName>
    </alternativeName>
    <alternativeName>
        <fullName evidence="19">CTP:phosphatidate cytidylyltransferase</fullName>
    </alternativeName>
</protein>
<evidence type="ECO:0000313" key="25">
    <source>
        <dbReference type="EMBL" id="SEF02848.1"/>
    </source>
</evidence>
<comment type="pathway">
    <text evidence="3">Phospholipid metabolism; CDP-diacylglycerol biosynthesis; CDP-diacylglycerol from sn-glycerol 3-phosphate: step 3/3.</text>
</comment>
<keyword evidence="17" id="KW-1208">Phospholipid metabolism</keyword>
<feature type="transmembrane region" description="Helical" evidence="24">
    <location>
        <begin position="125"/>
        <end position="147"/>
    </location>
</feature>
<dbReference type="PANTHER" id="PTHR46382:SF1">
    <property type="entry name" value="PHOSPHATIDATE CYTIDYLYLTRANSFERASE"/>
    <property type="match status" value="1"/>
</dbReference>
<keyword evidence="10 25" id="KW-0808">Transferase</keyword>
<evidence type="ECO:0000256" key="1">
    <source>
        <dbReference type="ARBA" id="ARBA00001698"/>
    </source>
</evidence>
<evidence type="ECO:0000313" key="26">
    <source>
        <dbReference type="Proteomes" id="UP000199448"/>
    </source>
</evidence>
<evidence type="ECO:0000256" key="24">
    <source>
        <dbReference type="SAM" id="Phobius"/>
    </source>
</evidence>
<evidence type="ECO:0000256" key="12">
    <source>
        <dbReference type="ARBA" id="ARBA00022695"/>
    </source>
</evidence>
<dbReference type="STRING" id="390640.SAMN04488034_1054"/>
<evidence type="ECO:0000256" key="13">
    <source>
        <dbReference type="ARBA" id="ARBA00022989"/>
    </source>
</evidence>
<dbReference type="AlphaFoldDB" id="A0A1H5NQ62"/>
<dbReference type="PANTHER" id="PTHR46382">
    <property type="entry name" value="PHOSPHATIDATE CYTIDYLYLTRANSFERASE"/>
    <property type="match status" value="1"/>
</dbReference>
<evidence type="ECO:0000256" key="7">
    <source>
        <dbReference type="ARBA" id="ARBA00019373"/>
    </source>
</evidence>
<keyword evidence="26" id="KW-1185">Reference proteome</keyword>
<evidence type="ECO:0000256" key="23">
    <source>
        <dbReference type="ARBA" id="ARBA00033406"/>
    </source>
</evidence>
<comment type="catalytic activity">
    <reaction evidence="1">
        <text>a 1,2-diacyl-sn-glycero-3-phosphate + CTP + H(+) = a CDP-1,2-diacyl-sn-glycerol + diphosphate</text>
        <dbReference type="Rhea" id="RHEA:16229"/>
        <dbReference type="ChEBI" id="CHEBI:15378"/>
        <dbReference type="ChEBI" id="CHEBI:33019"/>
        <dbReference type="ChEBI" id="CHEBI:37563"/>
        <dbReference type="ChEBI" id="CHEBI:58332"/>
        <dbReference type="ChEBI" id="CHEBI:58608"/>
        <dbReference type="EC" id="2.7.7.41"/>
    </reaction>
</comment>
<evidence type="ECO:0000256" key="21">
    <source>
        <dbReference type="ARBA" id="ARBA00032396"/>
    </source>
</evidence>
<feature type="transmembrane region" description="Helical" evidence="24">
    <location>
        <begin position="216"/>
        <end position="236"/>
    </location>
</feature>
<comment type="subcellular location">
    <subcellularLocation>
        <location evidence="2">Cell membrane</location>
        <topology evidence="2">Multi-pass membrane protein</topology>
    </subcellularLocation>
</comment>
<evidence type="ECO:0000256" key="11">
    <source>
        <dbReference type="ARBA" id="ARBA00022692"/>
    </source>
</evidence>
<accession>A0A1H5NQ62</accession>
<comment type="pathway">
    <text evidence="4">Lipid metabolism.</text>
</comment>
<evidence type="ECO:0000256" key="18">
    <source>
        <dbReference type="ARBA" id="ARBA00029893"/>
    </source>
</evidence>
<evidence type="ECO:0000256" key="2">
    <source>
        <dbReference type="ARBA" id="ARBA00004651"/>
    </source>
</evidence>
<sequence length="284" mass="32612">MEVAQKTYICCFWKIYNMKENIIRGLSGVMYVSILVVSIFSSEFAFTTLFLLFGIICLRELQRLLHLKSYLGYFLLFFLFYLFSYARWSPYATMVLLIITLFVNMFLVKDLMLVNKIPLFEKKKYVIIVFYLIASLIFLTLIPSYTGDFTPELVIGIFSLIWINDTFAYLVGKNFGKKKLFERISPKKTVEGFLGGLIFSAVAAYLVYFLTGLLNLHTWVGMAIILSIFGTLGDLIQSKFKRQAGVKDSGRLMPGHGGLFDRLDSIIFASPFVYAFLQFLNYVS</sequence>
<feature type="transmembrane region" description="Helical" evidence="24">
    <location>
        <begin position="70"/>
        <end position="88"/>
    </location>
</feature>
<keyword evidence="13 24" id="KW-1133">Transmembrane helix</keyword>
<evidence type="ECO:0000256" key="9">
    <source>
        <dbReference type="ARBA" id="ARBA00022516"/>
    </source>
</evidence>
<feature type="transmembrane region" description="Helical" evidence="24">
    <location>
        <begin position="153"/>
        <end position="171"/>
    </location>
</feature>
<feature type="transmembrane region" description="Helical" evidence="24">
    <location>
        <begin position="94"/>
        <end position="113"/>
    </location>
</feature>
<keyword evidence="16" id="KW-0594">Phospholipid biosynthesis</keyword>